<dbReference type="GO" id="GO:0110001">
    <property type="term" value="C:toxin-antitoxin complex"/>
    <property type="evidence" value="ECO:0007669"/>
    <property type="project" value="InterPro"/>
</dbReference>
<dbReference type="GO" id="GO:0004540">
    <property type="term" value="F:RNA nuclease activity"/>
    <property type="evidence" value="ECO:0007669"/>
    <property type="project" value="InterPro"/>
</dbReference>
<keyword evidence="1" id="KW-1277">Toxin-antitoxin system</keyword>
<evidence type="ECO:0000256" key="3">
    <source>
        <dbReference type="ARBA" id="ARBA00022801"/>
    </source>
</evidence>
<gene>
    <name evidence="5" type="ORF">OMP40_23520</name>
</gene>
<dbReference type="Pfam" id="PF01934">
    <property type="entry name" value="HepT-like"/>
    <property type="match status" value="1"/>
</dbReference>
<dbReference type="RefSeq" id="WP_277535083.1">
    <property type="nucleotide sequence ID" value="NZ_JAPDIA010000008.1"/>
</dbReference>
<evidence type="ECO:0000313" key="5">
    <source>
        <dbReference type="EMBL" id="MDG0812002.1"/>
    </source>
</evidence>
<organism evidence="5 6">
    <name type="scientific">Cohnella rhizosphaerae</name>
    <dbReference type="NCBI Taxonomy" id="1457232"/>
    <lineage>
        <taxon>Bacteria</taxon>
        <taxon>Bacillati</taxon>
        <taxon>Bacillota</taxon>
        <taxon>Bacilli</taxon>
        <taxon>Bacillales</taxon>
        <taxon>Paenibacillaceae</taxon>
        <taxon>Cohnella</taxon>
    </lineage>
</organism>
<evidence type="ECO:0000256" key="2">
    <source>
        <dbReference type="ARBA" id="ARBA00022722"/>
    </source>
</evidence>
<dbReference type="PANTHER" id="PTHR33397">
    <property type="entry name" value="UPF0331 PROTEIN YUTE"/>
    <property type="match status" value="1"/>
</dbReference>
<dbReference type="Proteomes" id="UP001153404">
    <property type="component" value="Unassembled WGS sequence"/>
</dbReference>
<reference evidence="5" key="1">
    <citation type="submission" date="2022-10" db="EMBL/GenBank/DDBJ databases">
        <title>Comparative genomic analysis of Cohnella hashimotonis sp. nov., isolated from the International Space Station.</title>
        <authorList>
            <person name="Simpson A."/>
            <person name="Venkateswaran K."/>
        </authorList>
    </citation>
    <scope>NUCLEOTIDE SEQUENCE</scope>
    <source>
        <strain evidence="5">DSM 28161</strain>
    </source>
</reference>
<dbReference type="Gene3D" id="1.20.120.580">
    <property type="entry name" value="bsu32300-like"/>
    <property type="match status" value="1"/>
</dbReference>
<evidence type="ECO:0000256" key="4">
    <source>
        <dbReference type="ARBA" id="ARBA00024207"/>
    </source>
</evidence>
<dbReference type="InterPro" id="IPR008201">
    <property type="entry name" value="HepT-like"/>
</dbReference>
<evidence type="ECO:0000313" key="6">
    <source>
        <dbReference type="Proteomes" id="UP001153404"/>
    </source>
</evidence>
<keyword evidence="6" id="KW-1185">Reference proteome</keyword>
<dbReference type="InterPro" id="IPR052379">
    <property type="entry name" value="Type_VII_TA_RNase"/>
</dbReference>
<name>A0A9X4L1V9_9BACL</name>
<accession>A0A9X4L1V9</accession>
<sequence>MYYVNREAIASRLRCVPDLGEAASAIAADWKGDLLQGLAQERCLHLALEIVTDIGSFLIDGFMMRDAGSYEDIIGVIGGEGVIDERLTERLRALVALRRPLVQDYDLWQRQRLNPLTGELKTLLDSFSESVKLYLRRELDPWEQPR</sequence>
<evidence type="ECO:0000256" key="1">
    <source>
        <dbReference type="ARBA" id="ARBA00022649"/>
    </source>
</evidence>
<keyword evidence="3" id="KW-0378">Hydrolase</keyword>
<comment type="similarity">
    <text evidence="4">Belongs to the HepT RNase toxin family.</text>
</comment>
<comment type="caution">
    <text evidence="5">The sequence shown here is derived from an EMBL/GenBank/DDBJ whole genome shotgun (WGS) entry which is preliminary data.</text>
</comment>
<dbReference type="InterPro" id="IPR037038">
    <property type="entry name" value="HepT-like_sf"/>
</dbReference>
<dbReference type="PANTHER" id="PTHR33397:SF5">
    <property type="entry name" value="RNASE YUTE-RELATED"/>
    <property type="match status" value="1"/>
</dbReference>
<proteinExistence type="inferred from homology"/>
<dbReference type="GO" id="GO:0016787">
    <property type="term" value="F:hydrolase activity"/>
    <property type="evidence" value="ECO:0007669"/>
    <property type="project" value="UniProtKB-KW"/>
</dbReference>
<dbReference type="AlphaFoldDB" id="A0A9X4L1V9"/>
<dbReference type="EMBL" id="JAPDIA010000008">
    <property type="protein sequence ID" value="MDG0812002.1"/>
    <property type="molecule type" value="Genomic_DNA"/>
</dbReference>
<keyword evidence="2" id="KW-0540">Nuclease</keyword>
<protein>
    <submittedName>
        <fullName evidence="5">DUF86 domain-containing protein</fullName>
    </submittedName>
</protein>